<sequence length="68" mass="7543">MACSAFKLQDMCLKGIPLDVILLNIAAATTILRLRMFRDMPQAGWRKTQDLTPGIDGSIINFWMSAAT</sequence>
<proteinExistence type="predicted"/>
<dbReference type="EMBL" id="JAWDGP010004072">
    <property type="protein sequence ID" value="KAK3768083.1"/>
    <property type="molecule type" value="Genomic_DNA"/>
</dbReference>
<keyword evidence="3" id="KW-1185">Reference proteome</keyword>
<dbReference type="Proteomes" id="UP001283361">
    <property type="component" value="Unassembled WGS sequence"/>
</dbReference>
<keyword evidence="1" id="KW-0472">Membrane</keyword>
<name>A0AAE0ZEQ1_9GAST</name>
<protein>
    <submittedName>
        <fullName evidence="2">Uncharacterized protein</fullName>
    </submittedName>
</protein>
<feature type="transmembrane region" description="Helical" evidence="1">
    <location>
        <begin position="20"/>
        <end position="37"/>
    </location>
</feature>
<dbReference type="AlphaFoldDB" id="A0AAE0ZEQ1"/>
<keyword evidence="1" id="KW-1133">Transmembrane helix</keyword>
<accession>A0AAE0ZEQ1</accession>
<evidence type="ECO:0000256" key="1">
    <source>
        <dbReference type="SAM" id="Phobius"/>
    </source>
</evidence>
<organism evidence="2 3">
    <name type="scientific">Elysia crispata</name>
    <name type="common">lettuce slug</name>
    <dbReference type="NCBI Taxonomy" id="231223"/>
    <lineage>
        <taxon>Eukaryota</taxon>
        <taxon>Metazoa</taxon>
        <taxon>Spiralia</taxon>
        <taxon>Lophotrochozoa</taxon>
        <taxon>Mollusca</taxon>
        <taxon>Gastropoda</taxon>
        <taxon>Heterobranchia</taxon>
        <taxon>Euthyneura</taxon>
        <taxon>Panpulmonata</taxon>
        <taxon>Sacoglossa</taxon>
        <taxon>Placobranchoidea</taxon>
        <taxon>Plakobranchidae</taxon>
        <taxon>Elysia</taxon>
    </lineage>
</organism>
<gene>
    <name evidence="2" type="ORF">RRG08_024324</name>
</gene>
<comment type="caution">
    <text evidence="2">The sequence shown here is derived from an EMBL/GenBank/DDBJ whole genome shotgun (WGS) entry which is preliminary data.</text>
</comment>
<evidence type="ECO:0000313" key="3">
    <source>
        <dbReference type="Proteomes" id="UP001283361"/>
    </source>
</evidence>
<evidence type="ECO:0000313" key="2">
    <source>
        <dbReference type="EMBL" id="KAK3768083.1"/>
    </source>
</evidence>
<keyword evidence="1" id="KW-0812">Transmembrane</keyword>
<reference evidence="2" key="1">
    <citation type="journal article" date="2023" name="G3 (Bethesda)">
        <title>A reference genome for the long-term kleptoplast-retaining sea slug Elysia crispata morphotype clarki.</title>
        <authorList>
            <person name="Eastman K.E."/>
            <person name="Pendleton A.L."/>
            <person name="Shaikh M.A."/>
            <person name="Suttiyut T."/>
            <person name="Ogas R."/>
            <person name="Tomko P."/>
            <person name="Gavelis G."/>
            <person name="Widhalm J.R."/>
            <person name="Wisecaver J.H."/>
        </authorList>
    </citation>
    <scope>NUCLEOTIDE SEQUENCE</scope>
    <source>
        <strain evidence="2">ECLA1</strain>
    </source>
</reference>